<dbReference type="HOGENOM" id="CLU_009273_1_0_7"/>
<dbReference type="InterPro" id="IPR006638">
    <property type="entry name" value="Elp3/MiaA/NifB-like_rSAM"/>
</dbReference>
<dbReference type="SFLD" id="SFLDG01067">
    <property type="entry name" value="SPASM/twitch_domain_containing"/>
    <property type="match status" value="1"/>
</dbReference>
<keyword evidence="4" id="KW-0408">Iron</keyword>
<name>B9M0J7_GEODF</name>
<dbReference type="InterPro" id="IPR058240">
    <property type="entry name" value="rSAM_sf"/>
</dbReference>
<evidence type="ECO:0000259" key="6">
    <source>
        <dbReference type="PROSITE" id="PS51918"/>
    </source>
</evidence>
<dbReference type="InterPro" id="IPR023885">
    <property type="entry name" value="4Fe4S-binding_SPASM_dom"/>
</dbReference>
<keyword evidence="3" id="KW-0479">Metal-binding</keyword>
<dbReference type="PROSITE" id="PS51918">
    <property type="entry name" value="RADICAL_SAM"/>
    <property type="match status" value="1"/>
</dbReference>
<reference evidence="7 8" key="1">
    <citation type="submission" date="2009-01" db="EMBL/GenBank/DDBJ databases">
        <title>Complete sequence of Geobacter sp. FRC-32.</title>
        <authorList>
            <consortium name="US DOE Joint Genome Institute"/>
            <person name="Lucas S."/>
            <person name="Copeland A."/>
            <person name="Lapidus A."/>
            <person name="Glavina del Rio T."/>
            <person name="Dalin E."/>
            <person name="Tice H."/>
            <person name="Bruce D."/>
            <person name="Goodwin L."/>
            <person name="Pitluck S."/>
            <person name="Saunders E."/>
            <person name="Brettin T."/>
            <person name="Detter J.C."/>
            <person name="Han C."/>
            <person name="Larimer F."/>
            <person name="Land M."/>
            <person name="Hauser L."/>
            <person name="Kyrpides N."/>
            <person name="Ovchinnikova G."/>
            <person name="Kostka J."/>
            <person name="Richardson P."/>
        </authorList>
    </citation>
    <scope>NUCLEOTIDE SEQUENCE [LARGE SCALE GENOMIC DNA]</scope>
    <source>
        <strain evidence="8">DSM 22248 / JCM 15807 / FRC-32</strain>
    </source>
</reference>
<dbReference type="InterPro" id="IPR050377">
    <property type="entry name" value="Radical_SAM_PqqE_MftC-like"/>
</dbReference>
<dbReference type="InterPro" id="IPR013785">
    <property type="entry name" value="Aldolase_TIM"/>
</dbReference>
<organism evidence="7 8">
    <name type="scientific">Geotalea daltonii (strain DSM 22248 / JCM 15807 / FRC-32)</name>
    <name type="common">Geobacter daltonii</name>
    <dbReference type="NCBI Taxonomy" id="316067"/>
    <lineage>
        <taxon>Bacteria</taxon>
        <taxon>Pseudomonadati</taxon>
        <taxon>Thermodesulfobacteriota</taxon>
        <taxon>Desulfuromonadia</taxon>
        <taxon>Geobacterales</taxon>
        <taxon>Geobacteraceae</taxon>
        <taxon>Geotalea</taxon>
    </lineage>
</organism>
<evidence type="ECO:0000256" key="5">
    <source>
        <dbReference type="ARBA" id="ARBA00023014"/>
    </source>
</evidence>
<dbReference type="GO" id="GO:0003824">
    <property type="term" value="F:catalytic activity"/>
    <property type="evidence" value="ECO:0007669"/>
    <property type="project" value="InterPro"/>
</dbReference>
<dbReference type="Pfam" id="PF13186">
    <property type="entry name" value="SPASM"/>
    <property type="match status" value="1"/>
</dbReference>
<dbReference type="STRING" id="316067.Geob_0669"/>
<dbReference type="SUPFAM" id="SSF102114">
    <property type="entry name" value="Radical SAM enzymes"/>
    <property type="match status" value="1"/>
</dbReference>
<dbReference type="PANTHER" id="PTHR11228:SF7">
    <property type="entry name" value="PQQA PEPTIDE CYCLASE"/>
    <property type="match status" value="1"/>
</dbReference>
<dbReference type="Pfam" id="PF04055">
    <property type="entry name" value="Radical_SAM"/>
    <property type="match status" value="1"/>
</dbReference>
<dbReference type="SMART" id="SM00729">
    <property type="entry name" value="Elp3"/>
    <property type="match status" value="1"/>
</dbReference>
<dbReference type="SFLD" id="SFLDS00029">
    <property type="entry name" value="Radical_SAM"/>
    <property type="match status" value="1"/>
</dbReference>
<dbReference type="GO" id="GO:0046872">
    <property type="term" value="F:metal ion binding"/>
    <property type="evidence" value="ECO:0007669"/>
    <property type="project" value="UniProtKB-KW"/>
</dbReference>
<evidence type="ECO:0000256" key="3">
    <source>
        <dbReference type="ARBA" id="ARBA00022723"/>
    </source>
</evidence>
<dbReference type="AlphaFoldDB" id="B9M0J7"/>
<evidence type="ECO:0000256" key="1">
    <source>
        <dbReference type="ARBA" id="ARBA00001966"/>
    </source>
</evidence>
<proteinExistence type="predicted"/>
<dbReference type="CDD" id="cd21109">
    <property type="entry name" value="SPASM"/>
    <property type="match status" value="1"/>
</dbReference>
<keyword evidence="2" id="KW-0949">S-adenosyl-L-methionine</keyword>
<dbReference type="GO" id="GO:0051536">
    <property type="term" value="F:iron-sulfur cluster binding"/>
    <property type="evidence" value="ECO:0007669"/>
    <property type="project" value="UniProtKB-KW"/>
</dbReference>
<comment type="cofactor">
    <cofactor evidence="1">
        <name>[4Fe-4S] cluster</name>
        <dbReference type="ChEBI" id="CHEBI:49883"/>
    </cofactor>
</comment>
<gene>
    <name evidence="7" type="ordered locus">Geob_0669</name>
</gene>
<keyword evidence="5" id="KW-0411">Iron-sulfur</keyword>
<feature type="domain" description="Radical SAM core" evidence="6">
    <location>
        <begin position="24"/>
        <end position="244"/>
    </location>
</feature>
<dbReference type="InterPro" id="IPR007197">
    <property type="entry name" value="rSAM"/>
</dbReference>
<dbReference type="OrthoDB" id="9810775at2"/>
<keyword evidence="8" id="KW-1185">Reference proteome</keyword>
<dbReference type="CDD" id="cd01335">
    <property type="entry name" value="Radical_SAM"/>
    <property type="match status" value="1"/>
</dbReference>
<dbReference type="EMBL" id="CP001390">
    <property type="protein sequence ID" value="ACM19034.1"/>
    <property type="molecule type" value="Genomic_DNA"/>
</dbReference>
<evidence type="ECO:0000256" key="4">
    <source>
        <dbReference type="ARBA" id="ARBA00023004"/>
    </source>
</evidence>
<evidence type="ECO:0000256" key="2">
    <source>
        <dbReference type="ARBA" id="ARBA00022691"/>
    </source>
</evidence>
<dbReference type="eggNOG" id="COG0535">
    <property type="taxonomic scope" value="Bacteria"/>
</dbReference>
<dbReference type="PANTHER" id="PTHR11228">
    <property type="entry name" value="RADICAL SAM DOMAIN PROTEIN"/>
    <property type="match status" value="1"/>
</dbReference>
<dbReference type="Gene3D" id="3.20.20.70">
    <property type="entry name" value="Aldolase class I"/>
    <property type="match status" value="1"/>
</dbReference>
<dbReference type="RefSeq" id="WP_012645763.1">
    <property type="nucleotide sequence ID" value="NC_011979.1"/>
</dbReference>
<protein>
    <submittedName>
        <fullName evidence="7">Radical SAM domain iron-sulfur cluster-binding oxidoreductase</fullName>
    </submittedName>
</protein>
<accession>B9M0J7</accession>
<sequence length="355" mass="40155">MRNYNFEGHKLAYHLDRVNQYLTTGDCFPIYMEISPVGSCNHRCIFCAYDFIGYPNRRLETGRTLTFIDELAEAGLKSLLFAGEGEPLLHPDCGAMIRRARSNGIDVGLFTNGQLLTPQLAEEILPHLTFVRFSFNGGTPETYARIHQVKPEVFATVVEALKHAAAIKKSNSLATTIGAQFVLLPENLASLKEAAAIIKDAGADYLAIKPFVQQSSRQGYQMQQQIEAALLEDSLTAAEALSTDNFRVIARRDSFSGYGQRRYRRCFGTSFISVVNSAGEIASCLPYWDRKEYVFGSIYERPFREIWQGKKRQRIKEHLEQRLDVATCPPNCRPNAINDFLYDIRYPSVEHVNFI</sequence>
<evidence type="ECO:0000313" key="7">
    <source>
        <dbReference type="EMBL" id="ACM19034.1"/>
    </source>
</evidence>
<dbReference type="KEGG" id="geo:Geob_0669"/>
<evidence type="ECO:0000313" key="8">
    <source>
        <dbReference type="Proteomes" id="UP000007721"/>
    </source>
</evidence>
<dbReference type="Proteomes" id="UP000007721">
    <property type="component" value="Chromosome"/>
</dbReference>